<dbReference type="AlphaFoldDB" id="A0A1Y2L9R4"/>
<comment type="caution">
    <text evidence="3">The sequence shown here is derived from an EMBL/GenBank/DDBJ whole genome shotgun (WGS) entry which is preliminary data.</text>
</comment>
<keyword evidence="2" id="KW-0732">Signal</keyword>
<keyword evidence="1" id="KW-1133">Transmembrane helix</keyword>
<dbReference type="RefSeq" id="WP_085619840.1">
    <property type="nucleotide sequence ID" value="NZ_JFKB01000009.1"/>
</dbReference>
<evidence type="ECO:0000313" key="3">
    <source>
        <dbReference type="EMBL" id="OSQ47200.1"/>
    </source>
</evidence>
<keyword evidence="4" id="KW-1185">Reference proteome</keyword>
<dbReference type="EMBL" id="JFKB01000009">
    <property type="protein sequence ID" value="OSQ47200.1"/>
    <property type="molecule type" value="Genomic_DNA"/>
</dbReference>
<evidence type="ECO:0000313" key="4">
    <source>
        <dbReference type="Proteomes" id="UP000193396"/>
    </source>
</evidence>
<keyword evidence="1" id="KW-0472">Membrane</keyword>
<protein>
    <submittedName>
        <fullName evidence="3">TPR repeat containing protein</fullName>
    </submittedName>
</protein>
<evidence type="ECO:0000256" key="2">
    <source>
        <dbReference type="SAM" id="SignalP"/>
    </source>
</evidence>
<dbReference type="NCBIfam" id="NF047558">
    <property type="entry name" value="TPR_END_plus"/>
    <property type="match status" value="1"/>
</dbReference>
<name>A0A1Y2L9R4_9PROT</name>
<proteinExistence type="predicted"/>
<accession>A0A1Y2L9R4</accession>
<keyword evidence="1" id="KW-0812">Transmembrane</keyword>
<dbReference type="Gene3D" id="1.25.40.10">
    <property type="entry name" value="Tetratricopeptide repeat domain"/>
    <property type="match status" value="1"/>
</dbReference>
<gene>
    <name evidence="3" type="ORF">TALK_14490</name>
</gene>
<dbReference type="SUPFAM" id="SSF48452">
    <property type="entry name" value="TPR-like"/>
    <property type="match status" value="1"/>
</dbReference>
<feature type="signal peptide" evidence="2">
    <location>
        <begin position="1"/>
        <end position="26"/>
    </location>
</feature>
<dbReference type="OrthoDB" id="9815010at2"/>
<dbReference type="STRING" id="1293890.TALK_14490"/>
<organism evidence="3 4">
    <name type="scientific">Thalassospira alkalitolerans</name>
    <dbReference type="NCBI Taxonomy" id="1293890"/>
    <lineage>
        <taxon>Bacteria</taxon>
        <taxon>Pseudomonadati</taxon>
        <taxon>Pseudomonadota</taxon>
        <taxon>Alphaproteobacteria</taxon>
        <taxon>Rhodospirillales</taxon>
        <taxon>Thalassospiraceae</taxon>
        <taxon>Thalassospira</taxon>
    </lineage>
</organism>
<feature type="transmembrane region" description="Helical" evidence="1">
    <location>
        <begin position="112"/>
        <end position="132"/>
    </location>
</feature>
<reference evidence="3 4" key="1">
    <citation type="submission" date="2014-03" db="EMBL/GenBank/DDBJ databases">
        <title>The draft genome sequence of Thalassospira alkalitolerans JCM 18968.</title>
        <authorList>
            <person name="Lai Q."/>
            <person name="Shao Z."/>
        </authorList>
    </citation>
    <scope>NUCLEOTIDE SEQUENCE [LARGE SCALE GENOMIC DNA]</scope>
    <source>
        <strain evidence="3 4">JCM 18968</strain>
    </source>
</reference>
<sequence>MTLRFKQFATLVFMTMVVLIAPPVTAQEGMGAVSEKTENTSSDAFPPVDYRPLDPVERTNFPPLMERYVLDELKSLRTEMQGMRAELLREVVNRQLEAIDKAISYSSNTVTYFFYFVAAVGALLTMLGWQSLRELKSSVRNLADTELRRLAGEFEVRLSTLEDELREKSMMINDHQHEIERTQAIHAFWLQADKVTNPRSKIEIYDQILELSPGDPEVMAYKADAALQLGDRDWALSLCNRLLAEAPDNANGYYQRACANAGLGYKEAALADLQRAVALSDAMRQPAWTEVEFEPLRDLKEFEEILGGQDRAPNYNPAQPPS</sequence>
<dbReference type="InterPro" id="IPR011990">
    <property type="entry name" value="TPR-like_helical_dom_sf"/>
</dbReference>
<dbReference type="Proteomes" id="UP000193396">
    <property type="component" value="Unassembled WGS sequence"/>
</dbReference>
<feature type="chain" id="PRO_5010995559" evidence="2">
    <location>
        <begin position="27"/>
        <end position="322"/>
    </location>
</feature>
<evidence type="ECO:0000256" key="1">
    <source>
        <dbReference type="SAM" id="Phobius"/>
    </source>
</evidence>
<dbReference type="Pfam" id="PF14559">
    <property type="entry name" value="TPR_19"/>
    <property type="match status" value="1"/>
</dbReference>